<protein>
    <submittedName>
        <fullName evidence="2">Uncharacterized protein</fullName>
    </submittedName>
</protein>
<organism evidence="2">
    <name type="scientific">Setaria italica</name>
    <name type="common">Foxtail millet</name>
    <name type="synonym">Panicum italicum</name>
    <dbReference type="NCBI Taxonomy" id="4555"/>
    <lineage>
        <taxon>Eukaryota</taxon>
        <taxon>Viridiplantae</taxon>
        <taxon>Streptophyta</taxon>
        <taxon>Embryophyta</taxon>
        <taxon>Tracheophyta</taxon>
        <taxon>Spermatophyta</taxon>
        <taxon>Magnoliopsida</taxon>
        <taxon>Liliopsida</taxon>
        <taxon>Poales</taxon>
        <taxon>Poaceae</taxon>
        <taxon>PACMAD clade</taxon>
        <taxon>Panicoideae</taxon>
        <taxon>Panicodae</taxon>
        <taxon>Paniceae</taxon>
        <taxon>Cenchrinae</taxon>
        <taxon>Setaria</taxon>
    </lineage>
</organism>
<accession>A0A368RU56</accession>
<dbReference type="EMBL" id="CM003534">
    <property type="protein sequence ID" value="RCV33699.1"/>
    <property type="molecule type" value="Genomic_DNA"/>
</dbReference>
<dbReference type="STRING" id="4555.A0A368RU56"/>
<name>A0A368RU56_SETIT</name>
<evidence type="ECO:0000313" key="2">
    <source>
        <dbReference type="EMBL" id="RCV33699.1"/>
    </source>
</evidence>
<dbReference type="PANTHER" id="PTHR45374">
    <property type="entry name" value="GLUTATHIONE S-TRANSFERASE TCHQD"/>
    <property type="match status" value="1"/>
</dbReference>
<reference evidence="2" key="1">
    <citation type="journal article" date="2012" name="Nat. Biotechnol.">
        <title>Reference genome sequence of the model plant Setaria.</title>
        <authorList>
            <person name="Bennetzen J.L."/>
            <person name="Schmutz J."/>
            <person name="Wang H."/>
            <person name="Percifield R."/>
            <person name="Hawkins J."/>
            <person name="Pontaroli A.C."/>
            <person name="Estep M."/>
            <person name="Feng L."/>
            <person name="Vaughn J.N."/>
            <person name="Grimwood J."/>
            <person name="Jenkins J."/>
            <person name="Barry K."/>
            <person name="Lindquist E."/>
            <person name="Hellsten U."/>
            <person name="Deshpande S."/>
            <person name="Wang X."/>
            <person name="Wu X."/>
            <person name="Mitros T."/>
            <person name="Triplett J."/>
            <person name="Yang X."/>
            <person name="Ye C.Y."/>
            <person name="Mauro-Herrera M."/>
            <person name="Wang L."/>
            <person name="Li P."/>
            <person name="Sharma M."/>
            <person name="Sharma R."/>
            <person name="Ronald P.C."/>
            <person name="Panaud O."/>
            <person name="Kellogg E.A."/>
            <person name="Brutnell T.P."/>
            <person name="Doust A.N."/>
            <person name="Tuskan G.A."/>
            <person name="Rokhsar D."/>
            <person name="Devos K.M."/>
        </authorList>
    </citation>
    <scope>NUCLEOTIDE SEQUENCE [LARGE SCALE GENOMIC DNA]</scope>
    <source>
        <strain evidence="2">Yugu1</strain>
    </source>
</reference>
<gene>
    <name evidence="2" type="ORF">SETIT_7G103000v2</name>
</gene>
<feature type="coiled-coil region" evidence="1">
    <location>
        <begin position="14"/>
        <end position="41"/>
    </location>
</feature>
<dbReference type="Gene3D" id="1.20.1050.10">
    <property type="match status" value="1"/>
</dbReference>
<dbReference type="AlphaFoldDB" id="A0A368RU56"/>
<dbReference type="PANTHER" id="PTHR45374:SF1">
    <property type="entry name" value="GLUTATHIONE S-TRANSFERASE TCHQD"/>
    <property type="match status" value="1"/>
</dbReference>
<dbReference type="SUPFAM" id="SSF47616">
    <property type="entry name" value="GST C-terminal domain-like"/>
    <property type="match status" value="1"/>
</dbReference>
<evidence type="ECO:0000256" key="1">
    <source>
        <dbReference type="SAM" id="Coils"/>
    </source>
</evidence>
<proteinExistence type="predicted"/>
<keyword evidence="1" id="KW-0175">Coiled coil</keyword>
<dbReference type="InterPro" id="IPR036282">
    <property type="entry name" value="Glutathione-S-Trfase_C_sf"/>
</dbReference>
<dbReference type="GO" id="GO:0004364">
    <property type="term" value="F:glutathione transferase activity"/>
    <property type="evidence" value="ECO:0007669"/>
    <property type="project" value="InterPro"/>
</dbReference>
<dbReference type="InterPro" id="IPR044617">
    <property type="entry name" value="TCHQD"/>
</dbReference>
<reference evidence="2" key="2">
    <citation type="submission" date="2015-07" db="EMBL/GenBank/DDBJ databases">
        <authorList>
            <person name="Noorani M."/>
        </authorList>
    </citation>
    <scope>NUCLEOTIDE SEQUENCE</scope>
    <source>
        <strain evidence="2">Yugu1</strain>
    </source>
</reference>
<sequence length="124" mass="14408">MCLPCLLFLGAERNAFLHQKEKRASEELNKLLNDVETHLNKTKYRTGEELSSAGSMFVHILAHITSFDLGEKYISCRPRISGHFTLVKQLPSYKVAIGKYVNIWDKYRTLFKTLFLKYGWLLHS</sequence>